<protein>
    <recommendedName>
        <fullName evidence="9">CRISPR-associated endoribonuclease Cas2</fullName>
        <ecNumber evidence="9">3.1.-.-</ecNumber>
    </recommendedName>
</protein>
<comment type="caution">
    <text evidence="10">The sequence shown here is derived from an EMBL/GenBank/DDBJ whole genome shotgun (WGS) entry which is preliminary data.</text>
</comment>
<dbReference type="GO" id="GO:0004521">
    <property type="term" value="F:RNA endonuclease activity"/>
    <property type="evidence" value="ECO:0007669"/>
    <property type="project" value="InterPro"/>
</dbReference>
<keyword evidence="6 9" id="KW-0378">Hydrolase</keyword>
<evidence type="ECO:0000256" key="9">
    <source>
        <dbReference type="HAMAP-Rule" id="MF_01471"/>
    </source>
</evidence>
<accession>A0AAW4MVV9</accession>
<dbReference type="Proteomes" id="UP001196408">
    <property type="component" value="Unassembled WGS sequence"/>
</dbReference>
<keyword evidence="8 9" id="KW-0051">Antiviral defense</keyword>
<dbReference type="EMBL" id="JAHOEF010000077">
    <property type="protein sequence ID" value="MBV3383452.1"/>
    <property type="molecule type" value="Genomic_DNA"/>
</dbReference>
<dbReference type="RefSeq" id="WP_217748135.1">
    <property type="nucleotide sequence ID" value="NZ_JAHOEB010000078.1"/>
</dbReference>
<dbReference type="AlphaFoldDB" id="A0AAW4MVV9"/>
<keyword evidence="4 9" id="KW-0479">Metal-binding</keyword>
<evidence type="ECO:0000256" key="6">
    <source>
        <dbReference type="ARBA" id="ARBA00022801"/>
    </source>
</evidence>
<name>A0AAW4MVV9_9FIRM</name>
<dbReference type="NCBIfam" id="TIGR01573">
    <property type="entry name" value="cas2"/>
    <property type="match status" value="1"/>
</dbReference>
<dbReference type="GO" id="GO:0043571">
    <property type="term" value="P:maintenance of CRISPR repeat elements"/>
    <property type="evidence" value="ECO:0007669"/>
    <property type="project" value="UniProtKB-UniRule"/>
</dbReference>
<dbReference type="InterPro" id="IPR019199">
    <property type="entry name" value="Virulence_VapD/CRISPR_Cas2"/>
</dbReference>
<dbReference type="HAMAP" id="MF_01471">
    <property type="entry name" value="Cas2"/>
    <property type="match status" value="1"/>
</dbReference>
<keyword evidence="5 9" id="KW-0255">Endonuclease</keyword>
<evidence type="ECO:0000256" key="2">
    <source>
        <dbReference type="ARBA" id="ARBA00009959"/>
    </source>
</evidence>
<evidence type="ECO:0000313" key="10">
    <source>
        <dbReference type="EMBL" id="MBV3383452.1"/>
    </source>
</evidence>
<evidence type="ECO:0000313" key="12">
    <source>
        <dbReference type="Proteomes" id="UP001196408"/>
    </source>
</evidence>
<comment type="subunit">
    <text evidence="9">Homodimer, forms a heterotetramer with a Cas1 homodimer.</text>
</comment>
<dbReference type="EMBL" id="JAHOEL010000076">
    <property type="protein sequence ID" value="MBV3393474.1"/>
    <property type="molecule type" value="Genomic_DNA"/>
</dbReference>
<evidence type="ECO:0000256" key="8">
    <source>
        <dbReference type="ARBA" id="ARBA00023118"/>
    </source>
</evidence>
<dbReference type="InterPro" id="IPR021127">
    <property type="entry name" value="CRISPR_associated_Cas2"/>
</dbReference>
<evidence type="ECO:0000256" key="3">
    <source>
        <dbReference type="ARBA" id="ARBA00022722"/>
    </source>
</evidence>
<dbReference type="PANTHER" id="PTHR34405:SF3">
    <property type="entry name" value="CRISPR-ASSOCIATED ENDORIBONUCLEASE CAS2 3"/>
    <property type="match status" value="1"/>
</dbReference>
<evidence type="ECO:0000256" key="1">
    <source>
        <dbReference type="ARBA" id="ARBA00001946"/>
    </source>
</evidence>
<evidence type="ECO:0000313" key="11">
    <source>
        <dbReference type="EMBL" id="MBV3393474.1"/>
    </source>
</evidence>
<reference evidence="10 13" key="1">
    <citation type="submission" date="2021-06" db="EMBL/GenBank/DDBJ databases">
        <title>Collection of gut derived symbiotic bacterial strains cultured from healthy donors.</title>
        <authorList>
            <person name="Lin H."/>
            <person name="Littmann E."/>
            <person name="Pamer E.G."/>
        </authorList>
    </citation>
    <scope>NUCLEOTIDE SEQUENCE</scope>
    <source>
        <strain evidence="11 13">MSK.21.70</strain>
        <strain evidence="10">MSK.21.82</strain>
    </source>
</reference>
<dbReference type="CDD" id="cd09725">
    <property type="entry name" value="Cas2_I_II_III"/>
    <property type="match status" value="1"/>
</dbReference>
<comment type="cofactor">
    <cofactor evidence="1 9">
        <name>Mg(2+)</name>
        <dbReference type="ChEBI" id="CHEBI:18420"/>
    </cofactor>
</comment>
<dbReference type="PANTHER" id="PTHR34405">
    <property type="entry name" value="CRISPR-ASSOCIATED ENDORIBONUCLEASE CAS2"/>
    <property type="match status" value="1"/>
</dbReference>
<dbReference type="GO" id="GO:0046872">
    <property type="term" value="F:metal ion binding"/>
    <property type="evidence" value="ECO:0007669"/>
    <property type="project" value="UniProtKB-UniRule"/>
</dbReference>
<keyword evidence="7 9" id="KW-0460">Magnesium</keyword>
<evidence type="ECO:0000313" key="13">
    <source>
        <dbReference type="Proteomes" id="UP001197492"/>
    </source>
</evidence>
<evidence type="ECO:0000256" key="5">
    <source>
        <dbReference type="ARBA" id="ARBA00022759"/>
    </source>
</evidence>
<dbReference type="GO" id="GO:0051607">
    <property type="term" value="P:defense response to virus"/>
    <property type="evidence" value="ECO:0007669"/>
    <property type="project" value="UniProtKB-UniRule"/>
</dbReference>
<keyword evidence="3 9" id="KW-0540">Nuclease</keyword>
<comment type="function">
    <text evidence="9">CRISPR (clustered regularly interspaced short palindromic repeat), is an adaptive immune system that provides protection against mobile genetic elements (viruses, transposable elements and conjugative plasmids). CRISPR clusters contain sequences complementary to antecedent mobile elements and target invading nucleic acids. CRISPR clusters are transcribed and processed into CRISPR RNA (crRNA). Functions as a ssRNA-specific endoribonuclease. Involved in the integration of spacer DNA into the CRISPR cassette.</text>
</comment>
<sequence>MEREDYFFEVDENKSIRKVFVLIIYDIVDNRKRQRFAKWLSGYGVRVQKSAFEAHLRKNKFDKLVKGIPKRIGTQDSVRIYKINGKGQIISWGKDDSEDSEDIIVI</sequence>
<dbReference type="EC" id="3.1.-.-" evidence="9"/>
<comment type="similarity">
    <text evidence="2 9">Belongs to the CRISPR-associated endoribonuclease Cas2 protein family.</text>
</comment>
<evidence type="ECO:0000256" key="7">
    <source>
        <dbReference type="ARBA" id="ARBA00022842"/>
    </source>
</evidence>
<gene>
    <name evidence="9 10" type="primary">cas2</name>
    <name evidence="10" type="ORF">KSV97_09565</name>
    <name evidence="11" type="ORF">KSW06_09490</name>
</gene>
<organism evidence="10 12">
    <name type="scientific">Catenibacterium mitsuokai</name>
    <dbReference type="NCBI Taxonomy" id="100886"/>
    <lineage>
        <taxon>Bacteria</taxon>
        <taxon>Bacillati</taxon>
        <taxon>Bacillota</taxon>
        <taxon>Erysipelotrichia</taxon>
        <taxon>Erysipelotrichales</taxon>
        <taxon>Coprobacillaceae</taxon>
        <taxon>Catenibacterium</taxon>
    </lineage>
</organism>
<proteinExistence type="inferred from homology"/>
<dbReference type="GO" id="GO:0016787">
    <property type="term" value="F:hydrolase activity"/>
    <property type="evidence" value="ECO:0007669"/>
    <property type="project" value="UniProtKB-KW"/>
</dbReference>
<dbReference type="Proteomes" id="UP001197492">
    <property type="component" value="Unassembled WGS sequence"/>
</dbReference>
<keyword evidence="13" id="KW-1185">Reference proteome</keyword>
<dbReference type="Pfam" id="PF09827">
    <property type="entry name" value="CRISPR_Cas2"/>
    <property type="match status" value="1"/>
</dbReference>
<evidence type="ECO:0000256" key="4">
    <source>
        <dbReference type="ARBA" id="ARBA00022723"/>
    </source>
</evidence>
<feature type="binding site" evidence="9">
    <location>
        <position position="26"/>
    </location>
    <ligand>
        <name>Mg(2+)</name>
        <dbReference type="ChEBI" id="CHEBI:18420"/>
        <note>catalytic</note>
    </ligand>
</feature>